<evidence type="ECO:0000256" key="6">
    <source>
        <dbReference type="ARBA" id="ARBA00012720"/>
    </source>
</evidence>
<sequence>MKKDNLFPPHTQSSSWAVVDAPSCGSCQLHSLNTSLGVDLYTSQVRCIEDKLANYERNVNRNIYKYNAYRKAASILAEHPVRIKSGEEARKLNGVGDKIGKKIDEFLQTGKLQKLEKIRNDDTNTAINLLTRVSGIGPAKAKELVNAGVMSVEDLQKHKDKLNHHQIIGLKYFEDFEKRVTKEEIQEIEKIIKEEVGKLDQDYLVTICGSYRRGKPDSGDIDVLLTHPSYTSKDGNSKKSQLLKKVVSLLESIGLITDTISLGDIKFMGVCSIKKARGESDIRPVRRLDIRLTPHDQYHCSILYFTGSDLFNKTMRAHALEHGFTLNEYSLRPVGATARDIENEFNKPMNEHAYSPNTPVSFRAKLIKESNTNASSTTPMIICMPESEFLKILGLRTGGSITSTSQPVATTALRPSRRASKGQKSWVNNKILIQPRSSLDDGNFPNNKQAMTIDRLLYKPKELDHVVKLVDEGSAVDVQLADKTRGDKVADRRYTVSEETQREVVHVHTTSNKVTKSVRTNSDHWSENSKPMFPDGHGDKSTHTQVHSMSEYSHITKSTGSEAFSSFSGKAISPLPGTLESFDEHFALPNTSELDEPKTVRAISENDVQGHSLEVAKVDSHVVDTKTKKIRKKLIDPGRTDHQLNGDTRTGVTFSETSITNVRYENSSRINESDEHLFPIWRNASFSPESSLSRNSASSSVKNKTDNVSQTSPITGELVTKETYPGSSTSKVEVHLVESIDRKLSKERKTDGLSLGTTTNYNTKRTDEYSINEMTVEELSRQRHATNEQLNSKKEVNLENFETSDLVEKNIRLSSSTRKYEVTPSSFTALQKPTTQTTYRLRTDRSEIGKPKYNRVGIRFETRGGYKPRVLPGQRVYLNMRNDLPNPRLYHNFPVREVETVFRSHFSHLVSVKIKRNCVTRLITLLQARPDTLNFVIQHSPDQSGCSACDRSTCVGFYEREFLCF</sequence>
<keyword evidence="19" id="KW-0915">Sodium</keyword>
<dbReference type="Gene3D" id="3.30.460.10">
    <property type="entry name" value="Beta Polymerase, domain 2"/>
    <property type="match status" value="1"/>
</dbReference>
<evidence type="ECO:0000256" key="21">
    <source>
        <dbReference type="ARBA" id="ARBA00023204"/>
    </source>
</evidence>
<evidence type="ECO:0000256" key="19">
    <source>
        <dbReference type="ARBA" id="ARBA00023053"/>
    </source>
</evidence>
<evidence type="ECO:0000256" key="30">
    <source>
        <dbReference type="PIRSR" id="PIRSR622312-50"/>
    </source>
</evidence>
<dbReference type="InterPro" id="IPR037160">
    <property type="entry name" value="DNA_Pol_thumb_sf"/>
</dbReference>
<feature type="region of interest" description="Disordered" evidence="31">
    <location>
        <begin position="687"/>
        <end position="712"/>
    </location>
</feature>
<dbReference type="GO" id="GO:0006303">
    <property type="term" value="P:double-strand break repair via nonhomologous end joining"/>
    <property type="evidence" value="ECO:0007669"/>
    <property type="project" value="TreeGrafter"/>
</dbReference>
<dbReference type="Gene3D" id="1.10.150.110">
    <property type="entry name" value="DNA polymerase beta, N-terminal domain-like"/>
    <property type="match status" value="1"/>
</dbReference>
<gene>
    <name evidence="34" type="ORF">TBIB3V08_LOCUS312</name>
</gene>
<evidence type="ECO:0000259" key="32">
    <source>
        <dbReference type="SMART" id="SM00278"/>
    </source>
</evidence>
<evidence type="ECO:0000256" key="31">
    <source>
        <dbReference type="SAM" id="MobiDB-lite"/>
    </source>
</evidence>
<keyword evidence="16" id="KW-0460">Magnesium</keyword>
<evidence type="ECO:0000256" key="12">
    <source>
        <dbReference type="ARBA" id="ARBA00022695"/>
    </source>
</evidence>
<dbReference type="PRINTS" id="PR00870">
    <property type="entry name" value="DNAPOLXBETA"/>
</dbReference>
<dbReference type="SUPFAM" id="SSF81585">
    <property type="entry name" value="PsbU/PolX domain-like"/>
    <property type="match status" value="1"/>
</dbReference>
<evidence type="ECO:0000256" key="26">
    <source>
        <dbReference type="ARBA" id="ARBA00044632"/>
    </source>
</evidence>
<dbReference type="Gene3D" id="1.10.150.20">
    <property type="entry name" value="5' to 3' exonuclease, C-terminal subdomain"/>
    <property type="match status" value="1"/>
</dbReference>
<evidence type="ECO:0000256" key="13">
    <source>
        <dbReference type="ARBA" id="ARBA00022705"/>
    </source>
</evidence>
<dbReference type="PANTHER" id="PTHR11276">
    <property type="entry name" value="DNA POLYMERASE TYPE-X FAMILY MEMBER"/>
    <property type="match status" value="1"/>
</dbReference>
<feature type="domain" description="Helix-hairpin-helix DNA-binding motif class 1" evidence="32">
    <location>
        <begin position="87"/>
        <end position="106"/>
    </location>
</feature>
<dbReference type="EC" id="2.7.7.7" evidence="5"/>
<dbReference type="InterPro" id="IPR029398">
    <property type="entry name" value="PolB_thumb"/>
</dbReference>
<evidence type="ECO:0000256" key="4">
    <source>
        <dbReference type="ARBA" id="ARBA00008323"/>
    </source>
</evidence>
<proteinExistence type="inferred from homology"/>
<evidence type="ECO:0000256" key="15">
    <source>
        <dbReference type="ARBA" id="ARBA00022763"/>
    </source>
</evidence>
<dbReference type="InterPro" id="IPR002054">
    <property type="entry name" value="DNA-dir_DNA_pol_X"/>
</dbReference>
<dbReference type="InterPro" id="IPR028207">
    <property type="entry name" value="DNA_pol_B_palm_palm"/>
</dbReference>
<feature type="domain" description="Helix-hairpin-helix DNA-binding motif class 1" evidence="32">
    <location>
        <begin position="128"/>
        <end position="147"/>
    </location>
</feature>
<dbReference type="GO" id="GO:0003677">
    <property type="term" value="F:DNA binding"/>
    <property type="evidence" value="ECO:0007669"/>
    <property type="project" value="UniProtKB-KW"/>
</dbReference>
<dbReference type="AlphaFoldDB" id="A0A7R9HXL1"/>
<dbReference type="EMBL" id="OD564307">
    <property type="protein sequence ID" value="CAD7437706.1"/>
    <property type="molecule type" value="Genomic_DNA"/>
</dbReference>
<evidence type="ECO:0000256" key="22">
    <source>
        <dbReference type="ARBA" id="ARBA00023239"/>
    </source>
</evidence>
<comment type="subcellular location">
    <subcellularLocation>
        <location evidence="3">Cytoplasm</location>
    </subcellularLocation>
    <subcellularLocation>
        <location evidence="2">Nucleus</location>
    </subcellularLocation>
</comment>
<dbReference type="Gene3D" id="3.30.210.10">
    <property type="entry name" value="DNA polymerase, thumb domain"/>
    <property type="match status" value="1"/>
</dbReference>
<feature type="compositionally biased region" description="Polar residues" evidence="31">
    <location>
        <begin position="543"/>
        <end position="554"/>
    </location>
</feature>
<keyword evidence="17" id="KW-0832">Ubl conjugation</keyword>
<evidence type="ECO:0000259" key="33">
    <source>
        <dbReference type="SMART" id="SM00483"/>
    </source>
</evidence>
<dbReference type="InterPro" id="IPR019843">
    <property type="entry name" value="DNA_pol-X_BS"/>
</dbReference>
<evidence type="ECO:0000313" key="34">
    <source>
        <dbReference type="EMBL" id="CAD7437706.1"/>
    </source>
</evidence>
<feature type="active site" description="Nucleophile; Schiff-base intermediate with DNA; for 5'-dRP lyase activity" evidence="30">
    <location>
        <position position="102"/>
    </location>
</feature>
<evidence type="ECO:0000256" key="14">
    <source>
        <dbReference type="ARBA" id="ARBA00022723"/>
    </source>
</evidence>
<dbReference type="Pfam" id="PF14716">
    <property type="entry name" value="HHH_8"/>
    <property type="match status" value="1"/>
</dbReference>
<dbReference type="Pfam" id="PF14792">
    <property type="entry name" value="DNA_pol_B_palm"/>
    <property type="match status" value="1"/>
</dbReference>
<dbReference type="Pfam" id="PF14791">
    <property type="entry name" value="DNA_pol_B_thumb"/>
    <property type="match status" value="1"/>
</dbReference>
<dbReference type="SMART" id="SM00483">
    <property type="entry name" value="POLXc"/>
    <property type="match status" value="1"/>
</dbReference>
<keyword evidence="8" id="KW-0488">Methylation</keyword>
<dbReference type="SUPFAM" id="SSF47802">
    <property type="entry name" value="DNA polymerase beta, N-terminal domain-like"/>
    <property type="match status" value="1"/>
</dbReference>
<keyword evidence="12" id="KW-0548">Nucleotidyltransferase</keyword>
<dbReference type="GO" id="GO:0005634">
    <property type="term" value="C:nucleus"/>
    <property type="evidence" value="ECO:0007669"/>
    <property type="project" value="UniProtKB-SubCell"/>
</dbReference>
<evidence type="ECO:0000256" key="9">
    <source>
        <dbReference type="ARBA" id="ARBA00022490"/>
    </source>
</evidence>
<evidence type="ECO:0000256" key="29">
    <source>
        <dbReference type="ARBA" id="ARBA00049244"/>
    </source>
</evidence>
<feature type="domain" description="DNA-directed DNA polymerase X" evidence="33">
    <location>
        <begin position="39"/>
        <end position="397"/>
    </location>
</feature>
<dbReference type="InterPro" id="IPR043519">
    <property type="entry name" value="NT_sf"/>
</dbReference>
<evidence type="ECO:0000256" key="27">
    <source>
        <dbReference type="ARBA" id="ARBA00044678"/>
    </source>
</evidence>
<reference evidence="34" key="1">
    <citation type="submission" date="2020-11" db="EMBL/GenBank/DDBJ databases">
        <authorList>
            <person name="Tran Van P."/>
        </authorList>
    </citation>
    <scope>NUCLEOTIDE SEQUENCE</scope>
</reference>
<dbReference type="InterPro" id="IPR022312">
    <property type="entry name" value="DNA_pol_X"/>
</dbReference>
<evidence type="ECO:0000256" key="10">
    <source>
        <dbReference type="ARBA" id="ARBA00022634"/>
    </source>
</evidence>
<evidence type="ECO:0000256" key="5">
    <source>
        <dbReference type="ARBA" id="ARBA00012417"/>
    </source>
</evidence>
<evidence type="ECO:0000256" key="2">
    <source>
        <dbReference type="ARBA" id="ARBA00004123"/>
    </source>
</evidence>
<dbReference type="GO" id="GO:0140078">
    <property type="term" value="F:class I DNA-(apurinic or apyrimidinic site) endonuclease activity"/>
    <property type="evidence" value="ECO:0007669"/>
    <property type="project" value="UniProtKB-EC"/>
</dbReference>
<evidence type="ECO:0000256" key="3">
    <source>
        <dbReference type="ARBA" id="ARBA00004496"/>
    </source>
</evidence>
<keyword evidence="9" id="KW-0963">Cytoplasm</keyword>
<keyword evidence="11" id="KW-0808">Transferase</keyword>
<keyword evidence="22" id="KW-0456">Lyase</keyword>
<protein>
    <recommendedName>
        <fullName evidence="7">DNA polymerase beta</fullName>
        <ecNumber evidence="5">2.7.7.7</ecNumber>
        <ecNumber evidence="6">4.2.99.18</ecNumber>
    </recommendedName>
    <alternativeName>
        <fullName evidence="24">5'-deoxyribose-phosphate lyase</fullName>
    </alternativeName>
    <alternativeName>
        <fullName evidence="25">AP lyase</fullName>
    </alternativeName>
</protein>
<evidence type="ECO:0000256" key="20">
    <source>
        <dbReference type="ARBA" id="ARBA00023125"/>
    </source>
</evidence>
<evidence type="ECO:0000256" key="17">
    <source>
        <dbReference type="ARBA" id="ARBA00022843"/>
    </source>
</evidence>
<evidence type="ECO:0000256" key="7">
    <source>
        <dbReference type="ARBA" id="ARBA00020020"/>
    </source>
</evidence>
<organism evidence="34">
    <name type="scientific">Timema bartmani</name>
    <dbReference type="NCBI Taxonomy" id="61472"/>
    <lineage>
        <taxon>Eukaryota</taxon>
        <taxon>Metazoa</taxon>
        <taxon>Ecdysozoa</taxon>
        <taxon>Arthropoda</taxon>
        <taxon>Hexapoda</taxon>
        <taxon>Insecta</taxon>
        <taxon>Pterygota</taxon>
        <taxon>Neoptera</taxon>
        <taxon>Polyneoptera</taxon>
        <taxon>Phasmatodea</taxon>
        <taxon>Timematodea</taxon>
        <taxon>Timematoidea</taxon>
        <taxon>Timematidae</taxon>
        <taxon>Timema</taxon>
    </lineage>
</organism>
<feature type="region of interest" description="Disordered" evidence="31">
    <location>
        <begin position="507"/>
        <end position="554"/>
    </location>
</feature>
<comment type="function">
    <text evidence="28">Repair polymerase that plays a key role in base-excision repair. During this process, the damaged base is excised by specific DNA glycosylases, the DNA backbone is nicked at the abasic site by an apurinic/apyrimidic (AP) endonuclease, and POLB removes 5'-deoxyribose-phosphate from the preincised AP site acting as a 5'-deoxyribose-phosphate lyase (5'-dRP lyase); through its DNA polymerase activity, it adds one nucleotide to the 3' end of the arising single-nucleotide gap. Conducts 'gap-filling' DNA synthesis in a stepwise distributive fashion rather than in a processive fashion as for other DNA polymerases. It is also able to cleave sugar-phosphate bonds 3' to an intact AP site, acting as an AP lyase.</text>
</comment>
<dbReference type="Pfam" id="PF10391">
    <property type="entry name" value="DNA_pol_lambd_f"/>
    <property type="match status" value="1"/>
</dbReference>
<keyword evidence="23" id="KW-0539">Nucleus</keyword>
<keyword evidence="21" id="KW-0234">DNA repair</keyword>
<dbReference type="InterPro" id="IPR003583">
    <property type="entry name" value="Hlx-hairpin-Hlx_DNA-bd_motif"/>
</dbReference>
<dbReference type="GO" id="GO:0003887">
    <property type="term" value="F:DNA-directed DNA polymerase activity"/>
    <property type="evidence" value="ECO:0007669"/>
    <property type="project" value="UniProtKB-KW"/>
</dbReference>
<dbReference type="FunFam" id="1.10.150.20:FF:000026">
    <property type="entry name" value="DNA polymerase beta"/>
    <property type="match status" value="1"/>
</dbReference>
<feature type="compositionally biased region" description="Low complexity" evidence="31">
    <location>
        <begin position="687"/>
        <end position="700"/>
    </location>
</feature>
<dbReference type="CDD" id="cd00141">
    <property type="entry name" value="NT_POLXc"/>
    <property type="match status" value="1"/>
</dbReference>
<dbReference type="SMART" id="SM00278">
    <property type="entry name" value="HhH1"/>
    <property type="match status" value="2"/>
</dbReference>
<feature type="compositionally biased region" description="Polar residues" evidence="31">
    <location>
        <begin position="508"/>
        <end position="520"/>
    </location>
</feature>
<accession>A0A7R9HXL1</accession>
<dbReference type="InterPro" id="IPR027421">
    <property type="entry name" value="DNA_pol_lamdba_lyase_dom_sf"/>
</dbReference>
<evidence type="ECO:0000256" key="8">
    <source>
        <dbReference type="ARBA" id="ARBA00022481"/>
    </source>
</evidence>
<keyword evidence="18" id="KW-0239">DNA-directed DNA polymerase</keyword>
<evidence type="ECO:0000256" key="11">
    <source>
        <dbReference type="ARBA" id="ARBA00022679"/>
    </source>
</evidence>
<dbReference type="PROSITE" id="PS00522">
    <property type="entry name" value="DNA_POLYMERASE_X"/>
    <property type="match status" value="1"/>
</dbReference>
<name>A0A7R9HXL1_9NEOP</name>
<dbReference type="InterPro" id="IPR002008">
    <property type="entry name" value="DNA_pol_X_beta-like"/>
</dbReference>
<keyword evidence="10" id="KW-0237">DNA synthesis</keyword>
<evidence type="ECO:0000256" key="28">
    <source>
        <dbReference type="ARBA" id="ARBA00045548"/>
    </source>
</evidence>
<evidence type="ECO:0000256" key="24">
    <source>
        <dbReference type="ARBA" id="ARBA00035717"/>
    </source>
</evidence>
<evidence type="ECO:0000256" key="23">
    <source>
        <dbReference type="ARBA" id="ARBA00023242"/>
    </source>
</evidence>
<dbReference type="EC" id="4.2.99.18" evidence="6"/>
<evidence type="ECO:0000256" key="16">
    <source>
        <dbReference type="ARBA" id="ARBA00022842"/>
    </source>
</evidence>
<dbReference type="GO" id="GO:0046872">
    <property type="term" value="F:metal ion binding"/>
    <property type="evidence" value="ECO:0007669"/>
    <property type="project" value="UniProtKB-KW"/>
</dbReference>
<dbReference type="InterPro" id="IPR018944">
    <property type="entry name" value="DNA_pol_lambd_fingers_domain"/>
</dbReference>
<dbReference type="GO" id="GO:0006284">
    <property type="term" value="P:base-excision repair"/>
    <property type="evidence" value="ECO:0007669"/>
    <property type="project" value="TreeGrafter"/>
</dbReference>
<comment type="cofactor">
    <cofactor evidence="1">
        <name>Mg(2+)</name>
        <dbReference type="ChEBI" id="CHEBI:18420"/>
    </cofactor>
</comment>
<evidence type="ECO:0000256" key="25">
    <source>
        <dbReference type="ARBA" id="ARBA00035726"/>
    </source>
</evidence>
<keyword evidence="13" id="KW-0235">DNA replication</keyword>
<dbReference type="InterPro" id="IPR010996">
    <property type="entry name" value="HHH_MUS81"/>
</dbReference>
<dbReference type="PANTHER" id="PTHR11276:SF42">
    <property type="entry name" value="DNA POLYMERASE BETA"/>
    <property type="match status" value="1"/>
</dbReference>
<comment type="catalytic activity">
    <reaction evidence="27">
        <text>a 5'-end 2'-deoxyribose-2'-deoxyribonucleotide-DNA = (2E,4S)-4-hydroxypenten-2-al-5-phosphate + a 5'-end 5'-phospho-2'-deoxyribonucleoside-DNA + H(+)</text>
        <dbReference type="Rhea" id="RHEA:76255"/>
        <dbReference type="Rhea" id="RHEA-COMP:13180"/>
        <dbReference type="Rhea" id="RHEA-COMP:18657"/>
        <dbReference type="ChEBI" id="CHEBI:15378"/>
        <dbReference type="ChEBI" id="CHEBI:136412"/>
        <dbReference type="ChEBI" id="CHEBI:195194"/>
        <dbReference type="ChEBI" id="CHEBI:195195"/>
    </reaction>
</comment>
<comment type="catalytic activity">
    <reaction evidence="29">
        <text>DNA(n) + a 2'-deoxyribonucleoside 5'-triphosphate = DNA(n+1) + diphosphate</text>
        <dbReference type="Rhea" id="RHEA:22508"/>
        <dbReference type="Rhea" id="RHEA-COMP:17339"/>
        <dbReference type="Rhea" id="RHEA-COMP:17340"/>
        <dbReference type="ChEBI" id="CHEBI:33019"/>
        <dbReference type="ChEBI" id="CHEBI:61560"/>
        <dbReference type="ChEBI" id="CHEBI:173112"/>
        <dbReference type="EC" id="2.7.7.7"/>
    </reaction>
</comment>
<evidence type="ECO:0000256" key="1">
    <source>
        <dbReference type="ARBA" id="ARBA00001946"/>
    </source>
</evidence>
<comment type="similarity">
    <text evidence="4">Belongs to the DNA polymerase type-X family.</text>
</comment>
<keyword evidence="15" id="KW-0227">DNA damage</keyword>
<evidence type="ECO:0000256" key="18">
    <source>
        <dbReference type="ARBA" id="ARBA00022932"/>
    </source>
</evidence>
<dbReference type="SUPFAM" id="SSF81301">
    <property type="entry name" value="Nucleotidyltransferase"/>
    <property type="match status" value="1"/>
</dbReference>
<comment type="catalytic activity">
    <reaction evidence="26">
        <text>2'-deoxyribonucleotide-(2'-deoxyribose 5'-phosphate)-2'-deoxyribonucleotide-DNA = a 3'-end 2'-deoxyribonucleotide-(2,3-dehydro-2,3-deoxyribose 5'-phosphate)-DNA + a 5'-end 5'-phospho-2'-deoxyribonucleoside-DNA + H(+)</text>
        <dbReference type="Rhea" id="RHEA:66592"/>
        <dbReference type="Rhea" id="RHEA-COMP:13180"/>
        <dbReference type="Rhea" id="RHEA-COMP:16897"/>
        <dbReference type="Rhea" id="RHEA-COMP:17067"/>
        <dbReference type="ChEBI" id="CHEBI:15378"/>
        <dbReference type="ChEBI" id="CHEBI:136412"/>
        <dbReference type="ChEBI" id="CHEBI:157695"/>
        <dbReference type="ChEBI" id="CHEBI:167181"/>
        <dbReference type="EC" id="4.2.99.18"/>
    </reaction>
</comment>
<dbReference type="PRINTS" id="PR00869">
    <property type="entry name" value="DNAPOLX"/>
</dbReference>
<keyword evidence="20" id="KW-0238">DNA-binding</keyword>
<dbReference type="GO" id="GO:0005737">
    <property type="term" value="C:cytoplasm"/>
    <property type="evidence" value="ECO:0007669"/>
    <property type="project" value="UniProtKB-SubCell"/>
</dbReference>
<keyword evidence="14" id="KW-0479">Metal-binding</keyword>